<dbReference type="PANTHER" id="PTHR24322">
    <property type="entry name" value="PKSB"/>
    <property type="match status" value="1"/>
</dbReference>
<dbReference type="PANTHER" id="PTHR24322:SF736">
    <property type="entry name" value="RETINOL DEHYDROGENASE 10"/>
    <property type="match status" value="1"/>
</dbReference>
<reference evidence="4 5" key="1">
    <citation type="submission" date="2020-07" db="EMBL/GenBank/DDBJ databases">
        <title>The yeast mating-type switching endonuclease HO is a domesticated member of an unorthodox homing genetic element family.</title>
        <authorList>
            <person name="Coughlan A.Y."/>
            <person name="Lombardi L."/>
            <person name="Braun-Galleani S."/>
            <person name="Martos A.R."/>
            <person name="Galeote V."/>
            <person name="Bigey F."/>
            <person name="Dequin S."/>
            <person name="Byrne K.P."/>
            <person name="Wolfe K.H."/>
        </authorList>
    </citation>
    <scope>NUCLEOTIDE SEQUENCE [LARGE SCALE GENOMIC DNA]</scope>
    <source>
        <strain evidence="4 5">NRRL Y-6702</strain>
    </source>
</reference>
<evidence type="ECO:0008006" key="6">
    <source>
        <dbReference type="Google" id="ProtNLM"/>
    </source>
</evidence>
<dbReference type="Proteomes" id="UP000509704">
    <property type="component" value="Chromosome 4"/>
</dbReference>
<gene>
    <name evidence="4" type="ORF">HG535_0D01660</name>
</gene>
<comment type="similarity">
    <text evidence="1 3">Belongs to the short-chain dehydrogenases/reductases (SDR) family.</text>
</comment>
<evidence type="ECO:0000256" key="2">
    <source>
        <dbReference type="ARBA" id="ARBA00023002"/>
    </source>
</evidence>
<dbReference type="InterPro" id="IPR036291">
    <property type="entry name" value="NAD(P)-bd_dom_sf"/>
</dbReference>
<dbReference type="AlphaFoldDB" id="A0A7H9B1E1"/>
<protein>
    <recommendedName>
        <fullName evidence="6">Oxidoreductase</fullName>
    </recommendedName>
</protein>
<proteinExistence type="inferred from homology"/>
<dbReference type="InterPro" id="IPR002347">
    <property type="entry name" value="SDR_fam"/>
</dbReference>
<dbReference type="PRINTS" id="PR00080">
    <property type="entry name" value="SDRFAMILY"/>
</dbReference>
<evidence type="ECO:0000256" key="1">
    <source>
        <dbReference type="ARBA" id="ARBA00006484"/>
    </source>
</evidence>
<dbReference type="EMBL" id="CP058607">
    <property type="protein sequence ID" value="QLG72458.1"/>
    <property type="molecule type" value="Genomic_DNA"/>
</dbReference>
<evidence type="ECO:0000313" key="4">
    <source>
        <dbReference type="EMBL" id="QLG72458.1"/>
    </source>
</evidence>
<dbReference type="Pfam" id="PF00106">
    <property type="entry name" value="adh_short"/>
    <property type="match status" value="1"/>
</dbReference>
<evidence type="ECO:0000313" key="5">
    <source>
        <dbReference type="Proteomes" id="UP000509704"/>
    </source>
</evidence>
<dbReference type="RefSeq" id="XP_037144186.1">
    <property type="nucleotide sequence ID" value="XM_037288291.1"/>
</dbReference>
<accession>A0A7H9B1E1</accession>
<dbReference type="PRINTS" id="PR00081">
    <property type="entry name" value="GDHRDH"/>
</dbReference>
<name>A0A7H9B1E1_ZYGMR</name>
<dbReference type="GeneID" id="59236182"/>
<dbReference type="Gene3D" id="3.40.50.720">
    <property type="entry name" value="NAD(P)-binding Rossmann-like Domain"/>
    <property type="match status" value="1"/>
</dbReference>
<evidence type="ECO:0000256" key="3">
    <source>
        <dbReference type="RuleBase" id="RU000363"/>
    </source>
</evidence>
<keyword evidence="2" id="KW-0560">Oxidoreductase</keyword>
<dbReference type="OrthoDB" id="10253736at2759"/>
<dbReference type="KEGG" id="zmk:HG535_0D01660"/>
<dbReference type="GO" id="GO:0016616">
    <property type="term" value="F:oxidoreductase activity, acting on the CH-OH group of donors, NAD or NADP as acceptor"/>
    <property type="evidence" value="ECO:0007669"/>
    <property type="project" value="TreeGrafter"/>
</dbReference>
<keyword evidence="5" id="KW-1185">Reference proteome</keyword>
<organism evidence="4 5">
    <name type="scientific">Zygotorulaspora mrakii</name>
    <name type="common">Zygosaccharomyces mrakii</name>
    <dbReference type="NCBI Taxonomy" id="42260"/>
    <lineage>
        <taxon>Eukaryota</taxon>
        <taxon>Fungi</taxon>
        <taxon>Dikarya</taxon>
        <taxon>Ascomycota</taxon>
        <taxon>Saccharomycotina</taxon>
        <taxon>Saccharomycetes</taxon>
        <taxon>Saccharomycetales</taxon>
        <taxon>Saccharomycetaceae</taxon>
        <taxon>Zygotorulaspora</taxon>
    </lineage>
</organism>
<sequence>MVFIGDKGCRFTSDILEFFTNRFSLFDENLLDENTIVLVTGGSGGLGLELVKRLLVCKNKVIIVDIHPPTTDFGTADRVVFYRCDITDYDQVEELYNRIKYEHGTVSILLNNAGLTSISLLKSSSNDDMRRVIDVNFIGAYNMIQIFLPEMIKNNRGYVVNIASILGVITPARLSSYGASKAGLIALHISITRYLRSNYGKNNIKTLLVCPGKLKTTMFQNVETPSKFLAPDVEPSKLAKRILTSIECNATNTLSYPYYTNIVPFFKELNWPHIKAFKKFSGMNKVTAI</sequence>
<dbReference type="SUPFAM" id="SSF51735">
    <property type="entry name" value="NAD(P)-binding Rossmann-fold domains"/>
    <property type="match status" value="1"/>
</dbReference>